<dbReference type="InterPro" id="IPR050135">
    <property type="entry name" value="dGTPase-like"/>
</dbReference>
<sequence length="427" mass="47174">MTTARTHELKDPIHGFVRLSSAERALLDTPPVQRLRHIHQLALSMMVYPGATHRRFEHSLGVMHLAGRAFDAITTNHARFPGALPPPDDADLPYWRTVVRMAALTHDLGHLPFSHAAEDLLPEGLDHEDLSDRVIRSDALAPAWRRLGVAARDVARVAVGARAGDAPLSAWERALSELITGSAFGADRVDYLLRDAHHSGAVGGGFDADRLVSRLLLLPSVAGESVVGVQAGALQAAEMLLSTRDFLYESLYFHPVRRILDHHLGMFLRAALGTPLLPEGDAGQFRADVNAHLALTDDEVFAALRRASRDPSLPGHRWARRVTCREHYRLLYRARQRPEERTAARVATLAREAFGASQVVFDPVERRPGPLNFLLLEGTQVVPASERSRLVRANTPISAEFVFIAPEVRDEARAWLRGALPDLERPT</sequence>
<dbReference type="PANTHER" id="PTHR11373:SF4">
    <property type="entry name" value="DEOXYNUCLEOSIDE TRIPHOSPHATE TRIPHOSPHOHYDROLASE SAMHD1"/>
    <property type="match status" value="1"/>
</dbReference>
<dbReference type="Proteomes" id="UP000008635">
    <property type="component" value="Chromosome"/>
</dbReference>
<dbReference type="RefSeq" id="WP_013558349.1">
    <property type="nucleotide sequence ID" value="NC_014958.1"/>
</dbReference>
<evidence type="ECO:0000259" key="1">
    <source>
        <dbReference type="SMART" id="SM00471"/>
    </source>
</evidence>
<dbReference type="SUPFAM" id="SSF109604">
    <property type="entry name" value="HD-domain/PDEase-like"/>
    <property type="match status" value="1"/>
</dbReference>
<proteinExistence type="predicted"/>
<organism evidence="2 3">
    <name type="scientific">Deinococcus maricopensis (strain DSM 21211 / LMG 22137 / NRRL B-23946 / LB-34)</name>
    <dbReference type="NCBI Taxonomy" id="709986"/>
    <lineage>
        <taxon>Bacteria</taxon>
        <taxon>Thermotogati</taxon>
        <taxon>Deinococcota</taxon>
        <taxon>Deinococci</taxon>
        <taxon>Deinococcales</taxon>
        <taxon>Deinococcaceae</taxon>
        <taxon>Deinococcus</taxon>
    </lineage>
</organism>
<dbReference type="InterPro" id="IPR003607">
    <property type="entry name" value="HD/PDEase_dom"/>
</dbReference>
<dbReference type="CDD" id="cd00077">
    <property type="entry name" value="HDc"/>
    <property type="match status" value="1"/>
</dbReference>
<dbReference type="eggNOG" id="COG1078">
    <property type="taxonomic scope" value="Bacteria"/>
</dbReference>
<keyword evidence="3" id="KW-1185">Reference proteome</keyword>
<dbReference type="HOGENOM" id="CLU_026821_3_0_0"/>
<dbReference type="InterPro" id="IPR045509">
    <property type="entry name" value="HD_assoc_2"/>
</dbReference>
<dbReference type="EMBL" id="CP002454">
    <property type="protein sequence ID" value="ADV68846.1"/>
    <property type="molecule type" value="Genomic_DNA"/>
</dbReference>
<reference evidence="2 3" key="1">
    <citation type="journal article" date="2011" name="Stand. Genomic Sci.">
        <title>Complete genome sequence of Deinococcus maricopensis type strain (LB-34).</title>
        <authorList>
            <person name="Pukall R."/>
            <person name="Zeytun A."/>
            <person name="Lucas S."/>
            <person name="Lapidus A."/>
            <person name="Hammon N."/>
            <person name="Deshpande S."/>
            <person name="Nolan M."/>
            <person name="Cheng J.F."/>
            <person name="Pitluck S."/>
            <person name="Liolios K."/>
            <person name="Pagani I."/>
            <person name="Mikhailova N."/>
            <person name="Ivanova N."/>
            <person name="Mavromatis K."/>
            <person name="Pati A."/>
            <person name="Tapia R."/>
            <person name="Han C."/>
            <person name="Goodwin L."/>
            <person name="Chen A."/>
            <person name="Palaniappan K."/>
            <person name="Land M."/>
            <person name="Hauser L."/>
            <person name="Chang Y.J."/>
            <person name="Jeffries C.D."/>
            <person name="Brambilla E.M."/>
            <person name="Rohde M."/>
            <person name="Goker M."/>
            <person name="Detter J.C."/>
            <person name="Woyke T."/>
            <person name="Bristow J."/>
            <person name="Eisen J.A."/>
            <person name="Markowitz V."/>
            <person name="Hugenholtz P."/>
            <person name="Kyrpides N.C."/>
            <person name="Klenk H.P."/>
        </authorList>
    </citation>
    <scope>NUCLEOTIDE SEQUENCE [LARGE SCALE GENOMIC DNA]</scope>
    <source>
        <strain evidence="3">DSM 21211 / LMG 22137 / NRRL B-23946 / LB-34</strain>
    </source>
</reference>
<dbReference type="OrthoDB" id="9803619at2"/>
<evidence type="ECO:0000313" key="3">
    <source>
        <dbReference type="Proteomes" id="UP000008635"/>
    </source>
</evidence>
<reference evidence="3" key="2">
    <citation type="submission" date="2011-01" db="EMBL/GenBank/DDBJ databases">
        <title>The complete genome of Deinococcus maricopensis DSM 21211.</title>
        <authorList>
            <consortium name="US DOE Joint Genome Institute (JGI-PGF)"/>
            <person name="Lucas S."/>
            <person name="Copeland A."/>
            <person name="Lapidus A."/>
            <person name="Goodwin L."/>
            <person name="Pitluck S."/>
            <person name="Kyrpides N."/>
            <person name="Mavromatis K."/>
            <person name="Pagani I."/>
            <person name="Ivanova N."/>
            <person name="Ovchinnikova G."/>
            <person name="Zeytun A."/>
            <person name="Detter J.C."/>
            <person name="Han C."/>
            <person name="Land M."/>
            <person name="Hauser L."/>
            <person name="Markowitz V."/>
            <person name="Cheng J.-F."/>
            <person name="Hugenholtz P."/>
            <person name="Woyke T."/>
            <person name="Wu D."/>
            <person name="Pukall R."/>
            <person name="Gehrich-Schroeter G."/>
            <person name="Brambilla E."/>
            <person name="Klenk H.-P."/>
            <person name="Eisen J.A."/>
        </authorList>
    </citation>
    <scope>NUCLEOTIDE SEQUENCE [LARGE SCALE GENOMIC DNA]</scope>
    <source>
        <strain evidence="3">DSM 21211 / LMG 22137 / NRRL B-23946 / LB-34</strain>
    </source>
</reference>
<protein>
    <submittedName>
        <fullName evidence="2">Metal dependent phosphohydrolase</fullName>
    </submittedName>
</protein>
<dbReference type="GO" id="GO:0008832">
    <property type="term" value="F:dGTPase activity"/>
    <property type="evidence" value="ECO:0007669"/>
    <property type="project" value="TreeGrafter"/>
</dbReference>
<dbReference type="STRING" id="709986.Deima_3219"/>
<dbReference type="Pfam" id="PF01966">
    <property type="entry name" value="HD"/>
    <property type="match status" value="1"/>
</dbReference>
<gene>
    <name evidence="2" type="ordered locus">Deima_3219</name>
</gene>
<dbReference type="InterPro" id="IPR006674">
    <property type="entry name" value="HD_domain"/>
</dbReference>
<dbReference type="Pfam" id="PF19276">
    <property type="entry name" value="HD_assoc_2"/>
    <property type="match status" value="1"/>
</dbReference>
<name>E8U4I1_DEIML</name>
<dbReference type="Gene3D" id="1.10.3210.10">
    <property type="entry name" value="Hypothetical protein af1432"/>
    <property type="match status" value="1"/>
</dbReference>
<dbReference type="SMART" id="SM00471">
    <property type="entry name" value="HDc"/>
    <property type="match status" value="1"/>
</dbReference>
<keyword evidence="2" id="KW-0378">Hydrolase</keyword>
<dbReference type="KEGG" id="dmr:Deima_3219"/>
<accession>E8U4I1</accession>
<evidence type="ECO:0000313" key="2">
    <source>
        <dbReference type="EMBL" id="ADV68846.1"/>
    </source>
</evidence>
<dbReference type="AlphaFoldDB" id="E8U4I1"/>
<dbReference type="GO" id="GO:0006203">
    <property type="term" value="P:dGTP catabolic process"/>
    <property type="evidence" value="ECO:0007669"/>
    <property type="project" value="TreeGrafter"/>
</dbReference>
<dbReference type="PANTHER" id="PTHR11373">
    <property type="entry name" value="DEOXYNUCLEOSIDE TRIPHOSPHATE TRIPHOSPHOHYDROLASE"/>
    <property type="match status" value="1"/>
</dbReference>
<feature type="domain" description="HD/PDEase" evidence="1">
    <location>
        <begin position="51"/>
        <end position="201"/>
    </location>
</feature>